<dbReference type="PROSITE" id="PS50157">
    <property type="entry name" value="ZINC_FINGER_C2H2_2"/>
    <property type="match status" value="2"/>
</dbReference>
<keyword evidence="3 5" id="KW-0863">Zinc-finger</keyword>
<evidence type="ECO:0000256" key="1">
    <source>
        <dbReference type="ARBA" id="ARBA00022723"/>
    </source>
</evidence>
<dbReference type="PANTHER" id="PTHR24379:SF121">
    <property type="entry name" value="C2H2-TYPE DOMAIN-CONTAINING PROTEIN"/>
    <property type="match status" value="1"/>
</dbReference>
<keyword evidence="2" id="KW-0677">Repeat</keyword>
<gene>
    <name evidence="7" type="ORF">N7456_005683</name>
</gene>
<proteinExistence type="predicted"/>
<dbReference type="PROSITE" id="PS00028">
    <property type="entry name" value="ZINC_FINGER_C2H2_1"/>
    <property type="match status" value="2"/>
</dbReference>
<comment type="caution">
    <text evidence="7">The sequence shown here is derived from an EMBL/GenBank/DDBJ whole genome shotgun (WGS) entry which is preliminary data.</text>
</comment>
<evidence type="ECO:0000256" key="5">
    <source>
        <dbReference type="PROSITE-ProRule" id="PRU00042"/>
    </source>
</evidence>
<dbReference type="Pfam" id="PF12874">
    <property type="entry name" value="zf-met"/>
    <property type="match status" value="1"/>
</dbReference>
<reference evidence="7" key="2">
    <citation type="journal article" date="2023" name="IMA Fungus">
        <title>Comparative genomic study of the Penicillium genus elucidates a diverse pangenome and 15 lateral gene transfer events.</title>
        <authorList>
            <person name="Petersen C."/>
            <person name="Sorensen T."/>
            <person name="Nielsen M.R."/>
            <person name="Sondergaard T.E."/>
            <person name="Sorensen J.L."/>
            <person name="Fitzpatrick D.A."/>
            <person name="Frisvad J.C."/>
            <person name="Nielsen K.L."/>
        </authorList>
    </citation>
    <scope>NUCLEOTIDE SEQUENCE</scope>
    <source>
        <strain evidence="7">IBT 30069</strain>
    </source>
</reference>
<sequence length="328" mass="38504">MYRCHSCDFYCYQWTDFVIHLDYNDHWISCETCEFKSSTISACTEHMREQNHWLEKHHCETCNRFFQTKRACVQHMDALGHWALAYHCETCYKHFRTQSAAYEHMATHKHWRQLIPCETCNLFFYDEASLHRHMTKENHYARYCVLCDRFFVNPTGLRTHLNSRIHRGKDVHCPICNASFTTASSATNHIESGDCCKAPNINHESLFQAIRASDVQGWVTNTPVKIEGQNVKREKADSSPTDHAWECHICHVYFEAFKSLEQHLDSPAHRQRYYHCPNTLCERPFTRLSGLFAHLESGSCAFMRIENVLDMHRALNNVAIGHKLLTRI</sequence>
<keyword evidence="8" id="KW-1185">Reference proteome</keyword>
<dbReference type="InterPro" id="IPR013087">
    <property type="entry name" value="Znf_C2H2_type"/>
</dbReference>
<protein>
    <submittedName>
        <fullName evidence="7">Zinc finger protein</fullName>
    </submittedName>
</protein>
<dbReference type="PANTHER" id="PTHR24379">
    <property type="entry name" value="KRAB AND ZINC FINGER DOMAIN-CONTAINING"/>
    <property type="match status" value="1"/>
</dbReference>
<organism evidence="7 8">
    <name type="scientific">Penicillium angulare</name>
    <dbReference type="NCBI Taxonomy" id="116970"/>
    <lineage>
        <taxon>Eukaryota</taxon>
        <taxon>Fungi</taxon>
        <taxon>Dikarya</taxon>
        <taxon>Ascomycota</taxon>
        <taxon>Pezizomycotina</taxon>
        <taxon>Eurotiomycetes</taxon>
        <taxon>Eurotiomycetidae</taxon>
        <taxon>Eurotiales</taxon>
        <taxon>Aspergillaceae</taxon>
        <taxon>Penicillium</taxon>
    </lineage>
</organism>
<dbReference type="AlphaFoldDB" id="A0A9W9FZ30"/>
<dbReference type="InterPro" id="IPR036236">
    <property type="entry name" value="Znf_C2H2_sf"/>
</dbReference>
<dbReference type="Gene3D" id="3.30.160.60">
    <property type="entry name" value="Classic Zinc Finger"/>
    <property type="match status" value="3"/>
</dbReference>
<name>A0A9W9FZ30_9EURO</name>
<reference evidence="7" key="1">
    <citation type="submission" date="2022-11" db="EMBL/GenBank/DDBJ databases">
        <authorList>
            <person name="Petersen C."/>
        </authorList>
    </citation>
    <scope>NUCLEOTIDE SEQUENCE</scope>
    <source>
        <strain evidence="7">IBT 30069</strain>
    </source>
</reference>
<dbReference type="InterPro" id="IPR022755">
    <property type="entry name" value="Znf_C2H2_jaz"/>
</dbReference>
<dbReference type="SUPFAM" id="SSF57667">
    <property type="entry name" value="beta-beta-alpha zinc fingers"/>
    <property type="match status" value="3"/>
</dbReference>
<dbReference type="SMART" id="SM00355">
    <property type="entry name" value="ZnF_C2H2"/>
    <property type="match status" value="9"/>
</dbReference>
<evidence type="ECO:0000256" key="2">
    <source>
        <dbReference type="ARBA" id="ARBA00022737"/>
    </source>
</evidence>
<keyword evidence="1" id="KW-0479">Metal-binding</keyword>
<evidence type="ECO:0000313" key="8">
    <source>
        <dbReference type="Proteomes" id="UP001149165"/>
    </source>
</evidence>
<dbReference type="EMBL" id="JAPQKH010000003">
    <property type="protein sequence ID" value="KAJ5109008.1"/>
    <property type="molecule type" value="Genomic_DNA"/>
</dbReference>
<feature type="domain" description="C2H2-type" evidence="6">
    <location>
        <begin position="86"/>
        <end position="113"/>
    </location>
</feature>
<evidence type="ECO:0000256" key="4">
    <source>
        <dbReference type="ARBA" id="ARBA00022833"/>
    </source>
</evidence>
<dbReference type="Pfam" id="PF12171">
    <property type="entry name" value="zf-C2H2_jaz"/>
    <property type="match status" value="1"/>
</dbReference>
<accession>A0A9W9FZ30</accession>
<feature type="domain" description="C2H2-type" evidence="6">
    <location>
        <begin position="142"/>
        <end position="171"/>
    </location>
</feature>
<evidence type="ECO:0000256" key="3">
    <source>
        <dbReference type="ARBA" id="ARBA00022771"/>
    </source>
</evidence>
<evidence type="ECO:0000313" key="7">
    <source>
        <dbReference type="EMBL" id="KAJ5109008.1"/>
    </source>
</evidence>
<evidence type="ECO:0000259" key="6">
    <source>
        <dbReference type="PROSITE" id="PS50157"/>
    </source>
</evidence>
<dbReference type="Proteomes" id="UP001149165">
    <property type="component" value="Unassembled WGS sequence"/>
</dbReference>
<keyword evidence="4" id="KW-0862">Zinc</keyword>
<dbReference type="GO" id="GO:0008270">
    <property type="term" value="F:zinc ion binding"/>
    <property type="evidence" value="ECO:0007669"/>
    <property type="project" value="UniProtKB-KW"/>
</dbReference>
<dbReference type="OrthoDB" id="6077919at2759"/>